<feature type="non-terminal residue" evidence="1">
    <location>
        <position position="68"/>
    </location>
</feature>
<sequence length="68" mass="7844">MPILKSRGKKGTDEDGPVKFIDLSEYKFFEDDVPEKSSLRVAEISKYEDIKKVADYLYNGDIIILDTR</sequence>
<organism evidence="1">
    <name type="scientific">mine drainage metagenome</name>
    <dbReference type="NCBI Taxonomy" id="410659"/>
    <lineage>
        <taxon>unclassified sequences</taxon>
        <taxon>metagenomes</taxon>
        <taxon>ecological metagenomes</taxon>
    </lineage>
</organism>
<dbReference type="Gene3D" id="3.30.110.150">
    <property type="entry name" value="SepF-like protein"/>
    <property type="match status" value="1"/>
</dbReference>
<dbReference type="AlphaFoldDB" id="T0ZLQ0"/>
<dbReference type="EMBL" id="AUZY01007643">
    <property type="protein sequence ID" value="EQD49276.1"/>
    <property type="molecule type" value="Genomic_DNA"/>
</dbReference>
<accession>T0ZLQ0</accession>
<comment type="caution">
    <text evidence="1">The sequence shown here is derived from an EMBL/GenBank/DDBJ whole genome shotgun (WGS) entry which is preliminary data.</text>
</comment>
<protein>
    <submittedName>
        <fullName evidence="1">Uncharacterized protein</fullName>
    </submittedName>
</protein>
<reference evidence="1" key="1">
    <citation type="submission" date="2013-08" db="EMBL/GenBank/DDBJ databases">
        <authorList>
            <person name="Mendez C."/>
            <person name="Richter M."/>
            <person name="Ferrer M."/>
            <person name="Sanchez J."/>
        </authorList>
    </citation>
    <scope>NUCLEOTIDE SEQUENCE</scope>
</reference>
<evidence type="ECO:0000313" key="1">
    <source>
        <dbReference type="EMBL" id="EQD49276.1"/>
    </source>
</evidence>
<gene>
    <name evidence="1" type="ORF">B1B_11721</name>
</gene>
<proteinExistence type="predicted"/>
<name>T0ZLQ0_9ZZZZ</name>
<dbReference type="InterPro" id="IPR038594">
    <property type="entry name" value="SepF-like_sf"/>
</dbReference>
<reference evidence="1" key="2">
    <citation type="journal article" date="2014" name="ISME J.">
        <title>Microbial stratification in low pH oxic and suboxic macroscopic growths along an acid mine drainage.</title>
        <authorList>
            <person name="Mendez-Garcia C."/>
            <person name="Mesa V."/>
            <person name="Sprenger R.R."/>
            <person name="Richter M."/>
            <person name="Diez M.S."/>
            <person name="Solano J."/>
            <person name="Bargiela R."/>
            <person name="Golyshina O.V."/>
            <person name="Manteca A."/>
            <person name="Ramos J.L."/>
            <person name="Gallego J.R."/>
            <person name="Llorente I."/>
            <person name="Martins Dos Santos V.A."/>
            <person name="Jensen O.N."/>
            <person name="Pelaez A.I."/>
            <person name="Sanchez J."/>
            <person name="Ferrer M."/>
        </authorList>
    </citation>
    <scope>NUCLEOTIDE SEQUENCE</scope>
</reference>